<evidence type="ECO:0000259" key="1">
    <source>
        <dbReference type="PROSITE" id="PS50404"/>
    </source>
</evidence>
<proteinExistence type="predicted"/>
<protein>
    <submittedName>
        <fullName evidence="3">Glutathione S-transferase N-terminal domain-containing protein</fullName>
    </submittedName>
</protein>
<evidence type="ECO:0000313" key="4">
    <source>
        <dbReference type="Proteomes" id="UP000515240"/>
    </source>
</evidence>
<keyword evidence="4" id="KW-1185">Reference proteome</keyword>
<dbReference type="SUPFAM" id="SSF52833">
    <property type="entry name" value="Thioredoxin-like"/>
    <property type="match status" value="1"/>
</dbReference>
<dbReference type="Gene3D" id="1.20.1050.10">
    <property type="match status" value="1"/>
</dbReference>
<dbReference type="InterPro" id="IPR004045">
    <property type="entry name" value="Glutathione_S-Trfase_N"/>
</dbReference>
<dbReference type="PROSITE" id="PS50404">
    <property type="entry name" value="GST_NTER"/>
    <property type="match status" value="1"/>
</dbReference>
<dbReference type="Pfam" id="PF13410">
    <property type="entry name" value="GST_C_2"/>
    <property type="match status" value="1"/>
</dbReference>
<organism evidence="3 4">
    <name type="scientific">Comamonas piscis</name>
    <dbReference type="NCBI Taxonomy" id="1562974"/>
    <lineage>
        <taxon>Bacteria</taxon>
        <taxon>Pseudomonadati</taxon>
        <taxon>Pseudomonadota</taxon>
        <taxon>Betaproteobacteria</taxon>
        <taxon>Burkholderiales</taxon>
        <taxon>Comamonadaceae</taxon>
        <taxon>Comamonas</taxon>
    </lineage>
</organism>
<dbReference type="InterPro" id="IPR036249">
    <property type="entry name" value="Thioredoxin-like_sf"/>
</dbReference>
<dbReference type="SFLD" id="SFLDG00358">
    <property type="entry name" value="Main_(cytGST)"/>
    <property type="match status" value="1"/>
</dbReference>
<dbReference type="Pfam" id="PF13409">
    <property type="entry name" value="GST_N_2"/>
    <property type="match status" value="1"/>
</dbReference>
<dbReference type="InterPro" id="IPR040079">
    <property type="entry name" value="Glutathione_S-Trfase"/>
</dbReference>
<dbReference type="InterPro" id="IPR010987">
    <property type="entry name" value="Glutathione-S-Trfase_C-like"/>
</dbReference>
<name>A0A7G5EDG0_9BURK</name>
<dbReference type="CDD" id="cd03205">
    <property type="entry name" value="GST_C_6"/>
    <property type="match status" value="1"/>
</dbReference>
<dbReference type="InterPro" id="IPR036282">
    <property type="entry name" value="Glutathione-S-Trfase_C_sf"/>
</dbReference>
<dbReference type="EMBL" id="CP058554">
    <property type="protein sequence ID" value="QMV72035.1"/>
    <property type="molecule type" value="Genomic_DNA"/>
</dbReference>
<dbReference type="Proteomes" id="UP000515240">
    <property type="component" value="Chromosome"/>
</dbReference>
<dbReference type="CDD" id="cd03049">
    <property type="entry name" value="GST_N_3"/>
    <property type="match status" value="1"/>
</dbReference>
<keyword evidence="3" id="KW-0808">Transferase</keyword>
<dbReference type="AlphaFoldDB" id="A0A7G5EDG0"/>
<accession>A0A7G5EDG0</accession>
<sequence length="207" mass="22793">MKLLGSLTSPYVRKVRVVLAEKKLDYRLETLDVWGDRVTIAAVNPLGKVPCLVLDDGSALVDSRVIVEYLDTLSPVGKLIPSLGRERAEVRSWEALADGVLDAAVLARMEHAFAGRSDAQRSPAWVERQLGKVWAGLEAMSHGLGQKNYFAGAGVHISLADIAVGCCLAWLRFRFPELDWATRYPNLAQLLERLEARPSFAATQPQL</sequence>
<feature type="domain" description="GST C-terminal" evidence="2">
    <location>
        <begin position="83"/>
        <end position="207"/>
    </location>
</feature>
<dbReference type="GO" id="GO:0016740">
    <property type="term" value="F:transferase activity"/>
    <property type="evidence" value="ECO:0007669"/>
    <property type="project" value="UniProtKB-KW"/>
</dbReference>
<gene>
    <name evidence="3" type="ORF">HS961_03840</name>
</gene>
<feature type="domain" description="GST N-terminal" evidence="1">
    <location>
        <begin position="1"/>
        <end position="78"/>
    </location>
</feature>
<evidence type="ECO:0000313" key="3">
    <source>
        <dbReference type="EMBL" id="QMV72035.1"/>
    </source>
</evidence>
<evidence type="ECO:0000259" key="2">
    <source>
        <dbReference type="PROSITE" id="PS50405"/>
    </source>
</evidence>
<reference evidence="3 4" key="1">
    <citation type="journal article" date="2020" name="G3 (Bethesda)">
        <title>CeMbio - The Caenorhabditis elegans Microbiome Resource.</title>
        <authorList>
            <person name="Dirksen P."/>
            <person name="Assie A."/>
            <person name="Zimmermann J."/>
            <person name="Zhang F."/>
            <person name="Tietje A.M."/>
            <person name="Marsh S.A."/>
            <person name="Felix M.A."/>
            <person name="Shapira M."/>
            <person name="Kaleta C."/>
            <person name="Schulenburg H."/>
            <person name="Samuel B."/>
        </authorList>
    </citation>
    <scope>NUCLEOTIDE SEQUENCE [LARGE SCALE GENOMIC DNA]</scope>
    <source>
        <strain evidence="3 4">BIGb0172</strain>
    </source>
</reference>
<dbReference type="PROSITE" id="PS50405">
    <property type="entry name" value="GST_CTER"/>
    <property type="match status" value="1"/>
</dbReference>
<dbReference type="PANTHER" id="PTHR44051:SF8">
    <property type="entry name" value="GLUTATHIONE S-TRANSFERASE GSTA"/>
    <property type="match status" value="1"/>
</dbReference>
<dbReference type="RefSeq" id="WP_182326460.1">
    <property type="nucleotide sequence ID" value="NZ_CP058554.1"/>
</dbReference>
<dbReference type="SFLD" id="SFLDS00019">
    <property type="entry name" value="Glutathione_Transferase_(cytos"/>
    <property type="match status" value="1"/>
</dbReference>
<dbReference type="Gene3D" id="3.40.30.10">
    <property type="entry name" value="Glutaredoxin"/>
    <property type="match status" value="1"/>
</dbReference>
<dbReference type="KEGG" id="cpis:HS961_03840"/>
<dbReference type="SUPFAM" id="SSF47616">
    <property type="entry name" value="GST C-terminal domain-like"/>
    <property type="match status" value="1"/>
</dbReference>
<dbReference type="PANTHER" id="PTHR44051">
    <property type="entry name" value="GLUTATHIONE S-TRANSFERASE-RELATED"/>
    <property type="match status" value="1"/>
</dbReference>